<name>G2ZVW5_9RALS</name>
<dbReference type="EMBL" id="FR854082">
    <property type="protein sequence ID" value="CCA83246.1"/>
    <property type="molecule type" value="Genomic_DNA"/>
</dbReference>
<feature type="region of interest" description="Disordered" evidence="1">
    <location>
        <begin position="1"/>
        <end position="29"/>
    </location>
</feature>
<proteinExistence type="predicted"/>
<reference evidence="2" key="1">
    <citation type="journal article" date="2011" name="PLoS ONE">
        <title>Ralstonia syzygii, the Blood Disease Bacterium and some Asian R. solanacearum strains form a single genomic species despite divergent lifestyles.</title>
        <authorList>
            <person name="Remenant B."/>
            <person name="de Cambiaire J.C."/>
            <person name="Cellier G."/>
            <person name="Jacobs J.M."/>
            <person name="Mangenot S."/>
            <person name="Barbe V."/>
            <person name="Lajus A."/>
            <person name="Vallenet D."/>
            <person name="Medigue C."/>
            <person name="Fegan M."/>
            <person name="Allen C."/>
            <person name="Prior P."/>
        </authorList>
    </citation>
    <scope>NUCLEOTIDE SEQUENCE</scope>
    <source>
        <strain evidence="2">R229</strain>
    </source>
</reference>
<gene>
    <name evidence="2" type="ORF">BDB_mp60412</name>
</gene>
<evidence type="ECO:0000313" key="2">
    <source>
        <dbReference type="EMBL" id="CCA83246.1"/>
    </source>
</evidence>
<sequence>MQGSIDSASDAGTLSVERDATASPNQMDS</sequence>
<reference evidence="2" key="2">
    <citation type="submission" date="2011-04" db="EMBL/GenBank/DDBJ databases">
        <authorList>
            <person name="Genoscope - CEA"/>
        </authorList>
    </citation>
    <scope>NUCLEOTIDE SEQUENCE</scope>
    <source>
        <strain evidence="2">R229</strain>
    </source>
</reference>
<dbReference type="AlphaFoldDB" id="G2ZVW5"/>
<accession>G2ZVW5</accession>
<evidence type="ECO:0000256" key="1">
    <source>
        <dbReference type="SAM" id="MobiDB-lite"/>
    </source>
</evidence>
<feature type="compositionally biased region" description="Polar residues" evidence="1">
    <location>
        <begin position="1"/>
        <end position="12"/>
    </location>
</feature>
<protein>
    <submittedName>
        <fullName evidence="2">Uncharacterized protein</fullName>
    </submittedName>
</protein>
<organism evidence="2">
    <name type="scientific">blood disease bacterium R229</name>
    <dbReference type="NCBI Taxonomy" id="741978"/>
    <lineage>
        <taxon>Bacteria</taxon>
        <taxon>Pseudomonadati</taxon>
        <taxon>Pseudomonadota</taxon>
        <taxon>Betaproteobacteria</taxon>
        <taxon>Burkholderiales</taxon>
        <taxon>Burkholderiaceae</taxon>
        <taxon>Ralstonia</taxon>
        <taxon>Ralstonia solanacearum species complex</taxon>
    </lineage>
</organism>